<dbReference type="OrthoDB" id="20109at2759"/>
<dbReference type="AlphaFoldDB" id="A0A163J2N0"/>
<accession>A0A163J2N0</accession>
<proteinExistence type="predicted"/>
<dbReference type="Gene3D" id="3.30.1330.30">
    <property type="match status" value="1"/>
</dbReference>
<dbReference type="PANTHER" id="PTHR28272:SF1">
    <property type="entry name" value="RIBONUCLEASES P_MRP PROTEIN SUBUNIT POP3"/>
    <property type="match status" value="1"/>
</dbReference>
<evidence type="ECO:0000313" key="2">
    <source>
        <dbReference type="Proteomes" id="UP000078561"/>
    </source>
</evidence>
<dbReference type="GO" id="GO:0008033">
    <property type="term" value="P:tRNA processing"/>
    <property type="evidence" value="ECO:0007669"/>
    <property type="project" value="InterPro"/>
</dbReference>
<evidence type="ECO:0000313" key="1">
    <source>
        <dbReference type="EMBL" id="SAL96803.1"/>
    </source>
</evidence>
<dbReference type="PANTHER" id="PTHR28272">
    <property type="entry name" value="RIBONUCLEASES P/MRP PROTEIN SUBUNIT POP3"/>
    <property type="match status" value="1"/>
</dbReference>
<dbReference type="InterPro" id="IPR013241">
    <property type="entry name" value="RNase_P_Pop3"/>
</dbReference>
<organism evidence="1">
    <name type="scientific">Absidia glauca</name>
    <name type="common">Pin mould</name>
    <dbReference type="NCBI Taxonomy" id="4829"/>
    <lineage>
        <taxon>Eukaryota</taxon>
        <taxon>Fungi</taxon>
        <taxon>Fungi incertae sedis</taxon>
        <taxon>Mucoromycota</taxon>
        <taxon>Mucoromycotina</taxon>
        <taxon>Mucoromycetes</taxon>
        <taxon>Mucorales</taxon>
        <taxon>Cunninghamellaceae</taxon>
        <taxon>Absidia</taxon>
    </lineage>
</organism>
<dbReference type="GO" id="GO:0004526">
    <property type="term" value="F:ribonuclease P activity"/>
    <property type="evidence" value="ECO:0007669"/>
    <property type="project" value="TreeGrafter"/>
</dbReference>
<dbReference type="GO" id="GO:0005655">
    <property type="term" value="C:nucleolar ribonuclease P complex"/>
    <property type="evidence" value="ECO:0007669"/>
    <property type="project" value="TreeGrafter"/>
</dbReference>
<dbReference type="InterPro" id="IPR029064">
    <property type="entry name" value="Ribosomal_eL30-like_sf"/>
</dbReference>
<dbReference type="OMA" id="VIYICKR"/>
<gene>
    <name evidence="1" type="primary">ABSGL_02230.1 scaffold 2873</name>
</gene>
<reference evidence="1" key="1">
    <citation type="submission" date="2016-04" db="EMBL/GenBank/DDBJ databases">
        <authorList>
            <person name="Evans L.H."/>
            <person name="Alamgir A."/>
            <person name="Owens N."/>
            <person name="Weber N.D."/>
            <person name="Virtaneva K."/>
            <person name="Barbian K."/>
            <person name="Babar A."/>
            <person name="Rosenke K."/>
        </authorList>
    </citation>
    <scope>NUCLEOTIDE SEQUENCE [LARGE SCALE GENOMIC DNA]</scope>
    <source>
        <strain evidence="1">CBS 101.48</strain>
    </source>
</reference>
<keyword evidence="2" id="KW-1185">Reference proteome</keyword>
<dbReference type="Proteomes" id="UP000078561">
    <property type="component" value="Unassembled WGS sequence"/>
</dbReference>
<dbReference type="SUPFAM" id="SSF55315">
    <property type="entry name" value="L30e-like"/>
    <property type="match status" value="1"/>
</dbReference>
<protein>
    <recommendedName>
        <fullName evidence="3">Ribosomal protein L7Ae/L30e/S12e/Gadd45 domain-containing protein</fullName>
    </recommendedName>
</protein>
<dbReference type="FunCoup" id="A0A163J2N0">
    <property type="interactions" value="71"/>
</dbReference>
<dbReference type="GO" id="GO:0034965">
    <property type="term" value="P:intronic box C/D snoRNA processing"/>
    <property type="evidence" value="ECO:0007669"/>
    <property type="project" value="TreeGrafter"/>
</dbReference>
<dbReference type="EMBL" id="LT551286">
    <property type="protein sequence ID" value="SAL96803.1"/>
    <property type="molecule type" value="Genomic_DNA"/>
</dbReference>
<dbReference type="STRING" id="4829.A0A163J2N0"/>
<dbReference type="InParanoid" id="A0A163J2N0"/>
<sequence>MLQIPLFHVERNPITVHNQMVKGISRVVWLVTDCYHFGRPRISSELSSRLRDCLVLVIQPVGAYRKLERISGKASKKNEKTAVDKVDCHQPRIMAEHRILVGINEVTKHLEQMIQSHHNEIKVPENMLSNKILTPAIFICRRDIKPIHLCSHLLTLAALANVKLIPLPADSEAAIAQALNLKRVSALFLEICDSDLEERLRLAVNEAPSVEAPWLTKNLNHKRSYIDTRIKILKTVGTFTKKL</sequence>
<name>A0A163J2N0_ABSGL</name>
<dbReference type="GO" id="GO:0000172">
    <property type="term" value="C:ribonuclease MRP complex"/>
    <property type="evidence" value="ECO:0007669"/>
    <property type="project" value="TreeGrafter"/>
</dbReference>
<dbReference type="GO" id="GO:0000171">
    <property type="term" value="F:ribonuclease MRP activity"/>
    <property type="evidence" value="ECO:0007669"/>
    <property type="project" value="TreeGrafter"/>
</dbReference>
<dbReference type="Pfam" id="PF08228">
    <property type="entry name" value="RNase_P_pop3"/>
    <property type="match status" value="1"/>
</dbReference>
<dbReference type="GO" id="GO:0006364">
    <property type="term" value="P:rRNA processing"/>
    <property type="evidence" value="ECO:0007669"/>
    <property type="project" value="InterPro"/>
</dbReference>
<dbReference type="GO" id="GO:0005829">
    <property type="term" value="C:cytosol"/>
    <property type="evidence" value="ECO:0007669"/>
    <property type="project" value="TreeGrafter"/>
</dbReference>
<evidence type="ECO:0008006" key="3">
    <source>
        <dbReference type="Google" id="ProtNLM"/>
    </source>
</evidence>